<evidence type="ECO:0008006" key="5">
    <source>
        <dbReference type="Google" id="ProtNLM"/>
    </source>
</evidence>
<evidence type="ECO:0000256" key="2">
    <source>
        <dbReference type="SAM" id="SignalP"/>
    </source>
</evidence>
<proteinExistence type="predicted"/>
<sequence length="105" mass="11880">MKTVVPLGLLVLLLLVAQPAQNAPFNLRDPADEGMTMPESKILDLENLTESEREFLRENVNITAVKIQQRALREQQNLNRTSGPMAITQSTIDRNVPDRVKTRKE</sequence>
<evidence type="ECO:0000256" key="1">
    <source>
        <dbReference type="SAM" id="MobiDB-lite"/>
    </source>
</evidence>
<name>A0A182ME61_9DIPT</name>
<dbReference type="Proteomes" id="UP000075883">
    <property type="component" value="Unassembled WGS sequence"/>
</dbReference>
<evidence type="ECO:0000313" key="3">
    <source>
        <dbReference type="EnsemblMetazoa" id="ACUA016064-PA"/>
    </source>
</evidence>
<dbReference type="VEuPathDB" id="VectorBase:ACUA016064"/>
<reference evidence="3" key="2">
    <citation type="submission" date="2020-05" db="UniProtKB">
        <authorList>
            <consortium name="EnsemblMetazoa"/>
        </authorList>
    </citation>
    <scope>IDENTIFICATION</scope>
    <source>
        <strain evidence="3">A-37</strain>
    </source>
</reference>
<feature type="signal peptide" evidence="2">
    <location>
        <begin position="1"/>
        <end position="22"/>
    </location>
</feature>
<dbReference type="EnsemblMetazoa" id="ACUA016064-RA">
    <property type="protein sequence ID" value="ACUA016064-PA"/>
    <property type="gene ID" value="ACUA016064"/>
</dbReference>
<organism evidence="3 4">
    <name type="scientific">Anopheles culicifacies</name>
    <dbReference type="NCBI Taxonomy" id="139723"/>
    <lineage>
        <taxon>Eukaryota</taxon>
        <taxon>Metazoa</taxon>
        <taxon>Ecdysozoa</taxon>
        <taxon>Arthropoda</taxon>
        <taxon>Hexapoda</taxon>
        <taxon>Insecta</taxon>
        <taxon>Pterygota</taxon>
        <taxon>Neoptera</taxon>
        <taxon>Endopterygota</taxon>
        <taxon>Diptera</taxon>
        <taxon>Nematocera</taxon>
        <taxon>Culicoidea</taxon>
        <taxon>Culicidae</taxon>
        <taxon>Anophelinae</taxon>
        <taxon>Anopheles</taxon>
        <taxon>culicifacies species complex</taxon>
    </lineage>
</organism>
<protein>
    <recommendedName>
        <fullName evidence="5">Corticotropin-releasing factor domain-containing protein</fullName>
    </recommendedName>
</protein>
<feature type="chain" id="PRO_5008128334" description="Corticotropin-releasing factor domain-containing protein" evidence="2">
    <location>
        <begin position="23"/>
        <end position="105"/>
    </location>
</feature>
<keyword evidence="2" id="KW-0732">Signal</keyword>
<evidence type="ECO:0000313" key="4">
    <source>
        <dbReference type="Proteomes" id="UP000075883"/>
    </source>
</evidence>
<dbReference type="EMBL" id="AXCM01012169">
    <property type="status" value="NOT_ANNOTATED_CDS"/>
    <property type="molecule type" value="Genomic_DNA"/>
</dbReference>
<feature type="region of interest" description="Disordered" evidence="1">
    <location>
        <begin position="75"/>
        <end position="105"/>
    </location>
</feature>
<reference evidence="4" key="1">
    <citation type="submission" date="2013-09" db="EMBL/GenBank/DDBJ databases">
        <title>The Genome Sequence of Anopheles culicifacies species A.</title>
        <authorList>
            <consortium name="The Broad Institute Genomics Platform"/>
            <person name="Neafsey D.E."/>
            <person name="Besansky N."/>
            <person name="Howell P."/>
            <person name="Walton C."/>
            <person name="Young S.K."/>
            <person name="Zeng Q."/>
            <person name="Gargeya S."/>
            <person name="Fitzgerald M."/>
            <person name="Haas B."/>
            <person name="Abouelleil A."/>
            <person name="Allen A.W."/>
            <person name="Alvarado L."/>
            <person name="Arachchi H.M."/>
            <person name="Berlin A.M."/>
            <person name="Chapman S.B."/>
            <person name="Gainer-Dewar J."/>
            <person name="Goldberg J."/>
            <person name="Griggs A."/>
            <person name="Gujja S."/>
            <person name="Hansen M."/>
            <person name="Howarth C."/>
            <person name="Imamovic A."/>
            <person name="Ireland A."/>
            <person name="Larimer J."/>
            <person name="McCowan C."/>
            <person name="Murphy C."/>
            <person name="Pearson M."/>
            <person name="Poon T.W."/>
            <person name="Priest M."/>
            <person name="Roberts A."/>
            <person name="Saif S."/>
            <person name="Shea T."/>
            <person name="Sisk P."/>
            <person name="Sykes S."/>
            <person name="Wortman J."/>
            <person name="Nusbaum C."/>
            <person name="Birren B."/>
        </authorList>
    </citation>
    <scope>NUCLEOTIDE SEQUENCE [LARGE SCALE GENOMIC DNA]</scope>
    <source>
        <strain evidence="4">A-37</strain>
    </source>
</reference>
<feature type="compositionally biased region" description="Polar residues" evidence="1">
    <location>
        <begin position="75"/>
        <end position="93"/>
    </location>
</feature>
<keyword evidence="4" id="KW-1185">Reference proteome</keyword>
<accession>A0A182ME61</accession>
<dbReference type="AlphaFoldDB" id="A0A182ME61"/>
<feature type="compositionally biased region" description="Basic and acidic residues" evidence="1">
    <location>
        <begin position="95"/>
        <end position="105"/>
    </location>
</feature>